<organism evidence="3">
    <name type="scientific">Haptolina ericina</name>
    <dbReference type="NCBI Taxonomy" id="156174"/>
    <lineage>
        <taxon>Eukaryota</taxon>
        <taxon>Haptista</taxon>
        <taxon>Haptophyta</taxon>
        <taxon>Prymnesiophyceae</taxon>
        <taxon>Prymnesiales</taxon>
        <taxon>Prymnesiaceae</taxon>
        <taxon>Haptolina</taxon>
    </lineage>
</organism>
<proteinExistence type="predicted"/>
<gene>
    <name evidence="3" type="ORF">HERI1096_LOCUS15017</name>
</gene>
<feature type="domain" description="Rubredoxin-like" evidence="2">
    <location>
        <begin position="213"/>
        <end position="255"/>
    </location>
</feature>
<feature type="compositionally biased region" description="Low complexity" evidence="1">
    <location>
        <begin position="175"/>
        <end position="185"/>
    </location>
</feature>
<protein>
    <recommendedName>
        <fullName evidence="2">Rubredoxin-like domain-containing protein</fullName>
    </recommendedName>
</protein>
<evidence type="ECO:0000313" key="3">
    <source>
        <dbReference type="EMBL" id="CAE0114343.1"/>
    </source>
</evidence>
<reference evidence="3" key="1">
    <citation type="submission" date="2021-01" db="EMBL/GenBank/DDBJ databases">
        <authorList>
            <person name="Corre E."/>
            <person name="Pelletier E."/>
            <person name="Niang G."/>
            <person name="Scheremetjew M."/>
            <person name="Finn R."/>
            <person name="Kale V."/>
            <person name="Holt S."/>
            <person name="Cochrane G."/>
            <person name="Meng A."/>
            <person name="Brown T."/>
            <person name="Cohen L."/>
        </authorList>
    </citation>
    <scope>NUCLEOTIDE SEQUENCE</scope>
    <source>
        <strain evidence="3">CCMP281</strain>
    </source>
</reference>
<evidence type="ECO:0000259" key="2">
    <source>
        <dbReference type="PROSITE" id="PS50903"/>
    </source>
</evidence>
<feature type="region of interest" description="Disordered" evidence="1">
    <location>
        <begin position="168"/>
        <end position="208"/>
    </location>
</feature>
<dbReference type="PROSITE" id="PS50903">
    <property type="entry name" value="RUBREDOXIN_LIKE"/>
    <property type="match status" value="1"/>
</dbReference>
<dbReference type="InterPro" id="IPR024934">
    <property type="entry name" value="Rubredoxin-like_dom"/>
</dbReference>
<dbReference type="EMBL" id="HBHX01026864">
    <property type="protein sequence ID" value="CAE0114343.1"/>
    <property type="molecule type" value="Transcribed_RNA"/>
</dbReference>
<sequence>MAAAIKDFRGQLGPGKYRADMFQSFLVALASDVPAGVAAITNTKTVVSLMRIPDAQAAQALEGAAAELQKQPSVLGKLTFMAERAMPMASSMAKLRTRFPNWSLDTVTALQRAMLENLYRDLCDELPPDTIADSNTLEVLGLSAAEASRLMQEVQEKKAAAEAAALAEQEEQERAQQLQRAMEAASALSPSESRDDDVEDGGGDAAPIGAAGTHEYECTQCGYVLFPAAGRESKFFGDAFKCPQCGAAKSSFVDNGPV</sequence>
<accession>A0A7S3EZP7</accession>
<dbReference type="AlphaFoldDB" id="A0A7S3EZP7"/>
<dbReference type="Gene3D" id="2.20.28.10">
    <property type="match status" value="1"/>
</dbReference>
<dbReference type="GO" id="GO:0005506">
    <property type="term" value="F:iron ion binding"/>
    <property type="evidence" value="ECO:0007669"/>
    <property type="project" value="InterPro"/>
</dbReference>
<dbReference type="SUPFAM" id="SSF57802">
    <property type="entry name" value="Rubredoxin-like"/>
    <property type="match status" value="1"/>
</dbReference>
<evidence type="ECO:0000256" key="1">
    <source>
        <dbReference type="SAM" id="MobiDB-lite"/>
    </source>
</evidence>
<name>A0A7S3EZP7_9EUKA</name>